<dbReference type="InterPro" id="IPR011991">
    <property type="entry name" value="ArsR-like_HTH"/>
</dbReference>
<dbReference type="CDD" id="cd00090">
    <property type="entry name" value="HTH_ARSR"/>
    <property type="match status" value="1"/>
</dbReference>
<gene>
    <name evidence="1" type="ORF">AKJ36_03360</name>
</gene>
<comment type="caution">
    <text evidence="1">The sequence shown here is derived from an EMBL/GenBank/DDBJ whole genome shotgun (WGS) entry which is preliminary data.</text>
</comment>
<reference evidence="1 2" key="1">
    <citation type="journal article" date="2016" name="Sci. Rep.">
        <title>Metabolic traits of an uncultured archaeal lineage -MSBL1- from brine pools of the Red Sea.</title>
        <authorList>
            <person name="Mwirichia R."/>
            <person name="Alam I."/>
            <person name="Rashid M."/>
            <person name="Vinu M."/>
            <person name="Ba-Alawi W."/>
            <person name="Anthony Kamau A."/>
            <person name="Kamanda Ngugi D."/>
            <person name="Goker M."/>
            <person name="Klenk H.P."/>
            <person name="Bajic V."/>
            <person name="Stingl U."/>
        </authorList>
    </citation>
    <scope>NUCLEOTIDE SEQUENCE [LARGE SCALE GENOMIC DNA]</scope>
    <source>
        <strain evidence="1">SCGC-AAA259I07</strain>
    </source>
</reference>
<dbReference type="EMBL" id="LHXQ01000066">
    <property type="protein sequence ID" value="KXA94165.1"/>
    <property type="molecule type" value="Genomic_DNA"/>
</dbReference>
<dbReference type="InterPro" id="IPR036390">
    <property type="entry name" value="WH_DNA-bd_sf"/>
</dbReference>
<keyword evidence="2" id="KW-1185">Reference proteome</keyword>
<protein>
    <submittedName>
        <fullName evidence="1">Uncharacterized protein</fullName>
    </submittedName>
</protein>
<organism evidence="1 2">
    <name type="scientific">candidate division MSBL1 archaeon SCGC-AAA259I07</name>
    <dbReference type="NCBI Taxonomy" id="1698266"/>
    <lineage>
        <taxon>Archaea</taxon>
        <taxon>Methanobacteriati</taxon>
        <taxon>Methanobacteriota</taxon>
        <taxon>candidate division MSBL1</taxon>
    </lineage>
</organism>
<evidence type="ECO:0000313" key="2">
    <source>
        <dbReference type="Proteomes" id="UP000070155"/>
    </source>
</evidence>
<sequence length="228" mass="26002">MKELLEFVQSSVHRWKIVLLLGNGMTVTQISEEIGAHSSQVSRTLKELRENELVECITPQKRKGRLYSLTAHGRKIRDELRTWNGRPSLNRRVAIVLDEFSIPYAKNAKLNPEGRSGVADFVILDDKFKPQMAIAVRDLPSEGHQSLKEAAFWVGTWRKETEGLKTALVLGGKSKEEILKEEGKFFLNADFFDVVLHEDDLECVKKKELELEKFLEVEKHCGDWPTAG</sequence>
<dbReference type="SUPFAM" id="SSF46785">
    <property type="entry name" value="Winged helix' DNA-binding domain"/>
    <property type="match status" value="1"/>
</dbReference>
<dbReference type="InterPro" id="IPR036388">
    <property type="entry name" value="WH-like_DNA-bd_sf"/>
</dbReference>
<evidence type="ECO:0000313" key="1">
    <source>
        <dbReference type="EMBL" id="KXA94165.1"/>
    </source>
</evidence>
<dbReference type="AlphaFoldDB" id="A0A133UJ34"/>
<dbReference type="Gene3D" id="1.10.10.10">
    <property type="entry name" value="Winged helix-like DNA-binding domain superfamily/Winged helix DNA-binding domain"/>
    <property type="match status" value="1"/>
</dbReference>
<dbReference type="Pfam" id="PF12840">
    <property type="entry name" value="HTH_20"/>
    <property type="match status" value="1"/>
</dbReference>
<dbReference type="Proteomes" id="UP000070155">
    <property type="component" value="Unassembled WGS sequence"/>
</dbReference>
<proteinExistence type="predicted"/>
<name>A0A133UJ34_9EURY</name>
<accession>A0A133UJ34</accession>